<accession>A0A1W1BG08</accession>
<keyword evidence="3 7" id="KW-0689">Ribosomal protein</keyword>
<dbReference type="SUPFAM" id="SSF50715">
    <property type="entry name" value="Ribosomal protein L25-like"/>
    <property type="match status" value="1"/>
</dbReference>
<gene>
    <name evidence="7" type="ORF">MNB_SV-12-255</name>
</gene>
<keyword evidence="1" id="KW-0699">rRNA-binding</keyword>
<evidence type="ECO:0000259" key="5">
    <source>
        <dbReference type="Pfam" id="PF01386"/>
    </source>
</evidence>
<dbReference type="InterPro" id="IPR020057">
    <property type="entry name" value="Ribosomal_bL25_b-dom"/>
</dbReference>
<dbReference type="PANTHER" id="PTHR33284">
    <property type="entry name" value="RIBOSOMAL PROTEIN L25/GLN-TRNA SYNTHETASE, ANTI-CODON-BINDING DOMAIN-CONTAINING PROTEIN"/>
    <property type="match status" value="1"/>
</dbReference>
<dbReference type="CDD" id="cd00495">
    <property type="entry name" value="Ribosomal_L25_TL5_CTC"/>
    <property type="match status" value="1"/>
</dbReference>
<keyword evidence="2" id="KW-0694">RNA-binding</keyword>
<evidence type="ECO:0000256" key="3">
    <source>
        <dbReference type="ARBA" id="ARBA00022980"/>
    </source>
</evidence>
<evidence type="ECO:0000256" key="4">
    <source>
        <dbReference type="ARBA" id="ARBA00023274"/>
    </source>
</evidence>
<dbReference type="GO" id="GO:0003735">
    <property type="term" value="F:structural constituent of ribosome"/>
    <property type="evidence" value="ECO:0007669"/>
    <property type="project" value="InterPro"/>
</dbReference>
<keyword evidence="4" id="KW-0687">Ribonucleoprotein</keyword>
<dbReference type="NCBIfam" id="TIGR00731">
    <property type="entry name" value="bL25_bact_ctc"/>
    <property type="match status" value="1"/>
</dbReference>
<proteinExistence type="inferred from homology"/>
<dbReference type="InterPro" id="IPR001021">
    <property type="entry name" value="Ribosomal_bL25_long"/>
</dbReference>
<evidence type="ECO:0000313" key="7">
    <source>
        <dbReference type="EMBL" id="SFV52500.1"/>
    </source>
</evidence>
<name>A0A1W1BG08_9ZZZZ</name>
<dbReference type="GO" id="GO:0006412">
    <property type="term" value="P:translation"/>
    <property type="evidence" value="ECO:0007669"/>
    <property type="project" value="InterPro"/>
</dbReference>
<dbReference type="EMBL" id="FPHE01000033">
    <property type="protein sequence ID" value="SFV52500.1"/>
    <property type="molecule type" value="Genomic_DNA"/>
</dbReference>
<reference evidence="7" key="1">
    <citation type="submission" date="2016-10" db="EMBL/GenBank/DDBJ databases">
        <authorList>
            <person name="de Groot N.N."/>
        </authorList>
    </citation>
    <scope>NUCLEOTIDE SEQUENCE</scope>
</reference>
<dbReference type="Gene3D" id="2.170.120.20">
    <property type="entry name" value="Ribosomal protein L25, beta domain"/>
    <property type="match status" value="1"/>
</dbReference>
<evidence type="ECO:0000256" key="1">
    <source>
        <dbReference type="ARBA" id="ARBA00022730"/>
    </source>
</evidence>
<sequence>MLEGITRESIGSASAKRLRRDGYLTANIYANGVENIQAAFKRGDFLKAVRAKEGLTLNFTVDGKEFKTVIQEYQLHPVNGDIVHVDLRIAVPGQKTNFLIPVKTTGIPKGLKNKGVLVQSKKRIKVRGTIEDMPNNFILDVTGLDRDDSILIRDIETPTNCRLMDRADVAICGVIKAK</sequence>
<dbReference type="PANTHER" id="PTHR33284:SF1">
    <property type="entry name" value="RIBOSOMAL PROTEIN L25_GLN-TRNA SYNTHETASE, ANTI-CODON-BINDING DOMAIN-CONTAINING PROTEIN"/>
    <property type="match status" value="1"/>
</dbReference>
<dbReference type="InterPro" id="IPR037121">
    <property type="entry name" value="Ribosomal_bL25_C"/>
</dbReference>
<organism evidence="7">
    <name type="scientific">hydrothermal vent metagenome</name>
    <dbReference type="NCBI Taxonomy" id="652676"/>
    <lineage>
        <taxon>unclassified sequences</taxon>
        <taxon>metagenomes</taxon>
        <taxon>ecological metagenomes</taxon>
    </lineage>
</organism>
<dbReference type="HAMAP" id="MF_01334">
    <property type="entry name" value="Ribosomal_bL25_CTC"/>
    <property type="match status" value="1"/>
</dbReference>
<feature type="domain" description="Large ribosomal subunit protein bL25 L25" evidence="5">
    <location>
        <begin position="2"/>
        <end position="87"/>
    </location>
</feature>
<dbReference type="InterPro" id="IPR020930">
    <property type="entry name" value="Ribosomal_uL5_bac-type"/>
</dbReference>
<dbReference type="AlphaFoldDB" id="A0A1W1BG08"/>
<dbReference type="NCBIfam" id="NF004129">
    <property type="entry name" value="PRK05618.1-4"/>
    <property type="match status" value="1"/>
</dbReference>
<dbReference type="Gene3D" id="2.40.240.10">
    <property type="entry name" value="Ribosomal Protein L25, Chain P"/>
    <property type="match status" value="1"/>
</dbReference>
<protein>
    <submittedName>
        <fullName evidence="7">LSU ribosomal protein L25p</fullName>
    </submittedName>
</protein>
<dbReference type="InterPro" id="IPR011035">
    <property type="entry name" value="Ribosomal_bL25/Gln-tRNA_synth"/>
</dbReference>
<dbReference type="InterPro" id="IPR029751">
    <property type="entry name" value="Ribosomal_L25_dom"/>
</dbReference>
<evidence type="ECO:0000259" key="6">
    <source>
        <dbReference type="Pfam" id="PF14693"/>
    </source>
</evidence>
<dbReference type="Pfam" id="PF14693">
    <property type="entry name" value="Ribosomal_TL5_C"/>
    <property type="match status" value="1"/>
</dbReference>
<feature type="domain" description="Large ribosomal subunit protein bL25 beta" evidence="6">
    <location>
        <begin position="98"/>
        <end position="177"/>
    </location>
</feature>
<dbReference type="GO" id="GO:0022625">
    <property type="term" value="C:cytosolic large ribosomal subunit"/>
    <property type="evidence" value="ECO:0007669"/>
    <property type="project" value="TreeGrafter"/>
</dbReference>
<dbReference type="Pfam" id="PF01386">
    <property type="entry name" value="Ribosomal_L25p"/>
    <property type="match status" value="1"/>
</dbReference>
<dbReference type="GO" id="GO:0008097">
    <property type="term" value="F:5S rRNA binding"/>
    <property type="evidence" value="ECO:0007669"/>
    <property type="project" value="InterPro"/>
</dbReference>
<evidence type="ECO:0000256" key="2">
    <source>
        <dbReference type="ARBA" id="ARBA00022884"/>
    </source>
</evidence>
<dbReference type="InterPro" id="IPR020056">
    <property type="entry name" value="Rbsml_bL25/Gln-tRNA_synth_N"/>
</dbReference>